<dbReference type="AlphaFoldDB" id="A0A507ZPP9"/>
<feature type="non-terminal residue" evidence="2">
    <location>
        <position position="1"/>
    </location>
</feature>
<protein>
    <submittedName>
        <fullName evidence="2">Uncharacterized protein</fullName>
    </submittedName>
</protein>
<evidence type="ECO:0000313" key="2">
    <source>
        <dbReference type="EMBL" id="TQD39550.1"/>
    </source>
</evidence>
<evidence type="ECO:0000256" key="1">
    <source>
        <dbReference type="SAM" id="MobiDB-lite"/>
    </source>
</evidence>
<feature type="region of interest" description="Disordered" evidence="1">
    <location>
        <begin position="1"/>
        <end position="28"/>
    </location>
</feature>
<gene>
    <name evidence="2" type="ORF">FKV25_15430</name>
</gene>
<accession>A0A507ZPP9</accession>
<comment type="caution">
    <text evidence="2">The sequence shown here is derived from an EMBL/GenBank/DDBJ whole genome shotgun (WGS) entry which is preliminary data.</text>
</comment>
<evidence type="ECO:0000313" key="3">
    <source>
        <dbReference type="Proteomes" id="UP000318212"/>
    </source>
</evidence>
<reference evidence="2 3" key="1">
    <citation type="submission" date="2019-06" db="EMBL/GenBank/DDBJ databases">
        <title>Lysobacter alkalisoli sp. nov. isolated from saline soil.</title>
        <authorList>
            <person name="Sun J.-Q."/>
            <person name="Xu L."/>
        </authorList>
    </citation>
    <scope>NUCLEOTIDE SEQUENCE [LARGE SCALE GENOMIC DNA]</scope>
    <source>
        <strain evidence="2 3">JCM 31130</strain>
    </source>
</reference>
<keyword evidence="3" id="KW-1185">Reference proteome</keyword>
<sequence length="170" mass="18724">CLSEASLGAVPPRPRRTGDRCGEAAPAADGARGFGSFCQDKRDSHAQRAKAFDLALIPMPRVRFAYPAYAGVPPLHLPCDPTQHAEWIARSKTLSRRGREPWWVSPSARPTLRRRRRPRPATHHTVIPTNAGIQPLASLGGSPRPSAVRWGLGRTTRQCRERSASPQRTL</sequence>
<name>A0A507ZPP9_9GAMM</name>
<dbReference type="Proteomes" id="UP000318212">
    <property type="component" value="Unassembled WGS sequence"/>
</dbReference>
<proteinExistence type="predicted"/>
<organism evidence="2 3">
    <name type="scientific">Marilutibacter aestuarii</name>
    <dbReference type="NCBI Taxonomy" id="1706195"/>
    <lineage>
        <taxon>Bacteria</taxon>
        <taxon>Pseudomonadati</taxon>
        <taxon>Pseudomonadota</taxon>
        <taxon>Gammaproteobacteria</taxon>
        <taxon>Lysobacterales</taxon>
        <taxon>Lysobacteraceae</taxon>
        <taxon>Marilutibacter</taxon>
    </lineage>
</organism>
<dbReference type="EMBL" id="VICE01000148">
    <property type="protein sequence ID" value="TQD39550.1"/>
    <property type="molecule type" value="Genomic_DNA"/>
</dbReference>